<evidence type="ECO:0000256" key="4">
    <source>
        <dbReference type="ARBA" id="ARBA00022694"/>
    </source>
</evidence>
<dbReference type="PROSITE" id="PS01136">
    <property type="entry name" value="UPF0034"/>
    <property type="match status" value="1"/>
</dbReference>
<evidence type="ECO:0000313" key="7">
    <source>
        <dbReference type="EMBL" id="KAJ8598749.1"/>
    </source>
</evidence>
<proteinExistence type="predicted"/>
<dbReference type="InterPro" id="IPR052582">
    <property type="entry name" value="tRNA-DUS-like"/>
</dbReference>
<dbReference type="GO" id="GO:0050660">
    <property type="term" value="F:flavin adenine dinucleotide binding"/>
    <property type="evidence" value="ECO:0007669"/>
    <property type="project" value="InterPro"/>
</dbReference>
<protein>
    <recommendedName>
        <fullName evidence="6">DUS-like FMN-binding domain-containing protein</fullName>
    </recommendedName>
</protein>
<dbReference type="Proteomes" id="UP001230188">
    <property type="component" value="Unassembled WGS sequence"/>
</dbReference>
<keyword evidence="3" id="KW-0288">FMN</keyword>
<reference evidence="7" key="1">
    <citation type="submission" date="2023-01" db="EMBL/GenBank/DDBJ databases">
        <title>Metagenome sequencing of chrysophaentin producing Chrysophaeum taylorii.</title>
        <authorList>
            <person name="Davison J."/>
            <person name="Bewley C."/>
        </authorList>
    </citation>
    <scope>NUCLEOTIDE SEQUENCE</scope>
    <source>
        <strain evidence="7">NIES-1699</strain>
    </source>
</reference>
<evidence type="ECO:0000256" key="2">
    <source>
        <dbReference type="ARBA" id="ARBA00022630"/>
    </source>
</evidence>
<dbReference type="GO" id="GO:0005737">
    <property type="term" value="C:cytoplasm"/>
    <property type="evidence" value="ECO:0007669"/>
    <property type="project" value="TreeGrafter"/>
</dbReference>
<organism evidence="7 8">
    <name type="scientific">Chrysophaeum taylorii</name>
    <dbReference type="NCBI Taxonomy" id="2483200"/>
    <lineage>
        <taxon>Eukaryota</taxon>
        <taxon>Sar</taxon>
        <taxon>Stramenopiles</taxon>
        <taxon>Ochrophyta</taxon>
        <taxon>Pelagophyceae</taxon>
        <taxon>Pelagomonadales</taxon>
        <taxon>Pelagomonadaceae</taxon>
        <taxon>Chrysophaeum</taxon>
    </lineage>
</organism>
<dbReference type="CDD" id="cd02801">
    <property type="entry name" value="DUS_like_FMN"/>
    <property type="match status" value="1"/>
</dbReference>
<gene>
    <name evidence="7" type="ORF">CTAYLR_010101</name>
</gene>
<evidence type="ECO:0000256" key="1">
    <source>
        <dbReference type="ARBA" id="ARBA00001917"/>
    </source>
</evidence>
<dbReference type="InterPro" id="IPR035587">
    <property type="entry name" value="DUS-like_FMN-bd"/>
</dbReference>
<dbReference type="AlphaFoldDB" id="A0AAD7U6M9"/>
<sequence>MWPPPPPRSFGFGSDEELWVGLAPMVRANSAPLRALAARYGASVVYSEELIAKRLASTQRVWNDALGTVDFINGAEETIALRTTPGERLVVQVGAADAGDASAAARQVAGACLGVDLNMGCPKAFSTSGGMGAALLRDPARAADCVRAMRRTGVVVSAKIRLAENFERTVDVCRAVQAAGAEAIAVHCRFVDEQPPRAPPRHATQRELFQRLRSEFEPFRTECRLIANGDFYARDAAAEACRGDGAADGVIVGRPALLNCSIFRRNDDPLPRLVVLRDYVAQCRALDVHHKNAKYVIMEMLAKRRHPKTVLRLDPLPPHISISNVAQCRSLDDIETLVCGGAASSSSIPGGALPDARRYDDAYFLPPNKKRSLDPV</sequence>
<feature type="domain" description="DUS-like FMN-binding" evidence="6">
    <location>
        <begin position="22"/>
        <end position="268"/>
    </location>
</feature>
<comment type="caution">
    <text evidence="7">The sequence shown here is derived from an EMBL/GenBank/DDBJ whole genome shotgun (WGS) entry which is preliminary data.</text>
</comment>
<name>A0AAD7U6M9_9STRA</name>
<evidence type="ECO:0000259" key="6">
    <source>
        <dbReference type="Pfam" id="PF01207"/>
    </source>
</evidence>
<keyword evidence="5" id="KW-0560">Oxidoreductase</keyword>
<keyword evidence="2" id="KW-0285">Flavoprotein</keyword>
<dbReference type="EMBL" id="JAQMWT010000654">
    <property type="protein sequence ID" value="KAJ8598749.1"/>
    <property type="molecule type" value="Genomic_DNA"/>
</dbReference>
<dbReference type="Gene3D" id="3.20.20.70">
    <property type="entry name" value="Aldolase class I"/>
    <property type="match status" value="1"/>
</dbReference>
<keyword evidence="8" id="KW-1185">Reference proteome</keyword>
<evidence type="ECO:0000256" key="3">
    <source>
        <dbReference type="ARBA" id="ARBA00022643"/>
    </source>
</evidence>
<evidence type="ECO:0000256" key="5">
    <source>
        <dbReference type="ARBA" id="ARBA00023002"/>
    </source>
</evidence>
<dbReference type="PANTHER" id="PTHR45936">
    <property type="entry name" value="TRNA-DIHYDROURIDINE(20) SYNTHASE [NAD(P)+]-LIKE"/>
    <property type="match status" value="1"/>
</dbReference>
<dbReference type="InterPro" id="IPR013785">
    <property type="entry name" value="Aldolase_TIM"/>
</dbReference>
<dbReference type="GO" id="GO:0017150">
    <property type="term" value="F:tRNA dihydrouridine synthase activity"/>
    <property type="evidence" value="ECO:0007669"/>
    <property type="project" value="InterPro"/>
</dbReference>
<dbReference type="InterPro" id="IPR018517">
    <property type="entry name" value="tRNA_hU_synthase_CS"/>
</dbReference>
<dbReference type="Pfam" id="PF01207">
    <property type="entry name" value="Dus"/>
    <property type="match status" value="1"/>
</dbReference>
<evidence type="ECO:0000313" key="8">
    <source>
        <dbReference type="Proteomes" id="UP001230188"/>
    </source>
</evidence>
<comment type="cofactor">
    <cofactor evidence="1">
        <name>FMN</name>
        <dbReference type="ChEBI" id="CHEBI:58210"/>
    </cofactor>
</comment>
<dbReference type="PANTHER" id="PTHR45936:SF1">
    <property type="entry name" value="TRNA-DIHYDROURIDINE(20) SYNTHASE [NAD(P)+]-LIKE"/>
    <property type="match status" value="1"/>
</dbReference>
<dbReference type="SUPFAM" id="SSF51395">
    <property type="entry name" value="FMN-linked oxidoreductases"/>
    <property type="match status" value="1"/>
</dbReference>
<keyword evidence="4" id="KW-0819">tRNA processing</keyword>
<accession>A0AAD7U6M9</accession>